<dbReference type="Pfam" id="PF03401">
    <property type="entry name" value="TctC"/>
    <property type="match status" value="1"/>
</dbReference>
<comment type="caution">
    <text evidence="2">The sequence shown here is derived from an EMBL/GenBank/DDBJ whole genome shotgun (WGS) entry which is preliminary data.</text>
</comment>
<dbReference type="Proteomes" id="UP000996601">
    <property type="component" value="Unassembled WGS sequence"/>
</dbReference>
<dbReference type="SUPFAM" id="SSF53850">
    <property type="entry name" value="Periplasmic binding protein-like II"/>
    <property type="match status" value="1"/>
</dbReference>
<gene>
    <name evidence="2" type="ORF">GB927_003055</name>
</gene>
<dbReference type="PANTHER" id="PTHR42928:SF5">
    <property type="entry name" value="BLR1237 PROTEIN"/>
    <property type="match status" value="1"/>
</dbReference>
<protein>
    <submittedName>
        <fullName evidence="2">Tripartite tricarboxylate transporter substrate binding protein</fullName>
    </submittedName>
</protein>
<evidence type="ECO:0000313" key="2">
    <source>
        <dbReference type="EMBL" id="MCQ4629000.1"/>
    </source>
</evidence>
<evidence type="ECO:0000256" key="1">
    <source>
        <dbReference type="ARBA" id="ARBA00006987"/>
    </source>
</evidence>
<comment type="similarity">
    <text evidence="1">Belongs to the UPF0065 (bug) family.</text>
</comment>
<dbReference type="Gene3D" id="3.40.190.150">
    <property type="entry name" value="Bordetella uptake gene, domain 1"/>
    <property type="match status" value="1"/>
</dbReference>
<dbReference type="InterPro" id="IPR042100">
    <property type="entry name" value="Bug_dom1"/>
</dbReference>
<sequence>MTQAIEFPAESLAGRGAAPLQVVVGFSPGSASDDIANLMAPAIGRESGRAVEIHRIQGEDGARAARFVAASKDADVLMIATLGTHALLPNAQPDAGYDPIEDFTPVILLAQAPMILATGASSPYRTLGDVLAACRAGPGRRSFAASATVGAPFLATQLFSRKAHIDLNTVIYDQTNELYADLAAGRVDFSFNNLMSMLPRIRRGELHALAVTSPTRIPLLPDVPSVAEMGMPDCVVLNWLGLVGSKSLPSQRAEMLNAACRSALASGEIASALEQSGLSSTPGSADGFGRFMHAERVRWDALSNVGADELGSVAILSQS</sequence>
<dbReference type="EMBL" id="WHSB02000001">
    <property type="protein sequence ID" value="MCQ4629000.1"/>
    <property type="molecule type" value="Genomic_DNA"/>
</dbReference>
<dbReference type="Gene3D" id="3.40.190.10">
    <property type="entry name" value="Periplasmic binding protein-like II"/>
    <property type="match status" value="1"/>
</dbReference>
<name>A0ABT1R1F1_9HYPH</name>
<dbReference type="PANTHER" id="PTHR42928">
    <property type="entry name" value="TRICARBOXYLATE-BINDING PROTEIN"/>
    <property type="match status" value="1"/>
</dbReference>
<dbReference type="RefSeq" id="WP_256115090.1">
    <property type="nucleotide sequence ID" value="NZ_WHSB02000001.1"/>
</dbReference>
<evidence type="ECO:0000313" key="3">
    <source>
        <dbReference type="Proteomes" id="UP000996601"/>
    </source>
</evidence>
<dbReference type="CDD" id="cd07012">
    <property type="entry name" value="PBP2_Bug_TTT"/>
    <property type="match status" value="1"/>
</dbReference>
<dbReference type="InterPro" id="IPR005064">
    <property type="entry name" value="BUG"/>
</dbReference>
<keyword evidence="3" id="KW-1185">Reference proteome</keyword>
<reference evidence="2" key="1">
    <citation type="submission" date="2021-07" db="EMBL/GenBank/DDBJ databases">
        <title>Shinella sp. nov., a novel member of the genus Shinella from water.</title>
        <authorList>
            <person name="Deng Y."/>
        </authorList>
    </citation>
    <scope>NUCLEOTIDE SEQUENCE</scope>
    <source>
        <strain evidence="2">CPCC 100929</strain>
    </source>
</reference>
<proteinExistence type="inferred from homology"/>
<accession>A0ABT1R1F1</accession>
<organism evidence="2 3">
    <name type="scientific">Shinella lacus</name>
    <dbReference type="NCBI Taxonomy" id="2654216"/>
    <lineage>
        <taxon>Bacteria</taxon>
        <taxon>Pseudomonadati</taxon>
        <taxon>Pseudomonadota</taxon>
        <taxon>Alphaproteobacteria</taxon>
        <taxon>Hyphomicrobiales</taxon>
        <taxon>Rhizobiaceae</taxon>
        <taxon>Shinella</taxon>
    </lineage>
</organism>